<feature type="compositionally biased region" description="Polar residues" evidence="1">
    <location>
        <begin position="36"/>
        <end position="47"/>
    </location>
</feature>
<dbReference type="EnsemblMetazoa" id="AALB014388-RA">
    <property type="protein sequence ID" value="AALB014388-PA"/>
    <property type="gene ID" value="AALB014388"/>
</dbReference>
<reference evidence="2 3" key="1">
    <citation type="journal article" date="2017" name="G3 (Bethesda)">
        <title>The Physical Genome Mapping of Anopheles albimanus Corrected Scaffold Misassemblies and Identified Interarm Rearrangements in Genus Anopheles.</title>
        <authorList>
            <person name="Artemov G.N."/>
            <person name="Peery A.N."/>
            <person name="Jiang X."/>
            <person name="Tu Z."/>
            <person name="Stegniy V.N."/>
            <person name="Sharakhova M.V."/>
            <person name="Sharakhov I.V."/>
        </authorList>
    </citation>
    <scope>NUCLEOTIDE SEQUENCE [LARGE SCALE GENOMIC DNA]</scope>
    <source>
        <strain evidence="2 3">ALBI9_A</strain>
    </source>
</reference>
<sequence length="59" mass="5985">LEQSAGSGTSTGVSGLILLGQAAASQSTVSATAQAPNTRSNNRPSAHSRNEPIPWKHSV</sequence>
<dbReference type="Proteomes" id="UP000069272">
    <property type="component" value="Chromosome 3R"/>
</dbReference>
<protein>
    <submittedName>
        <fullName evidence="2">Uncharacterized protein</fullName>
    </submittedName>
</protein>
<reference evidence="2" key="2">
    <citation type="submission" date="2022-08" db="UniProtKB">
        <authorList>
            <consortium name="EnsemblMetazoa"/>
        </authorList>
    </citation>
    <scope>IDENTIFICATION</scope>
    <source>
        <strain evidence="2">STECLA/ALBI9_A</strain>
    </source>
</reference>
<evidence type="ECO:0000313" key="2">
    <source>
        <dbReference type="EnsemblMetazoa" id="AALB014388-PA"/>
    </source>
</evidence>
<evidence type="ECO:0000256" key="1">
    <source>
        <dbReference type="SAM" id="MobiDB-lite"/>
    </source>
</evidence>
<accession>A0A182FXM0</accession>
<proteinExistence type="predicted"/>
<dbReference type="VEuPathDB" id="VectorBase:AALB014388"/>
<keyword evidence="3" id="KW-1185">Reference proteome</keyword>
<evidence type="ECO:0000313" key="3">
    <source>
        <dbReference type="Proteomes" id="UP000069272"/>
    </source>
</evidence>
<organism evidence="2 3">
    <name type="scientific">Anopheles albimanus</name>
    <name type="common">New world malaria mosquito</name>
    <dbReference type="NCBI Taxonomy" id="7167"/>
    <lineage>
        <taxon>Eukaryota</taxon>
        <taxon>Metazoa</taxon>
        <taxon>Ecdysozoa</taxon>
        <taxon>Arthropoda</taxon>
        <taxon>Hexapoda</taxon>
        <taxon>Insecta</taxon>
        <taxon>Pterygota</taxon>
        <taxon>Neoptera</taxon>
        <taxon>Endopterygota</taxon>
        <taxon>Diptera</taxon>
        <taxon>Nematocera</taxon>
        <taxon>Culicoidea</taxon>
        <taxon>Culicidae</taxon>
        <taxon>Anophelinae</taxon>
        <taxon>Anopheles</taxon>
    </lineage>
</organism>
<feature type="compositionally biased region" description="Low complexity" evidence="1">
    <location>
        <begin position="24"/>
        <end position="35"/>
    </location>
</feature>
<name>A0A182FXM0_ANOAL</name>
<feature type="region of interest" description="Disordered" evidence="1">
    <location>
        <begin position="24"/>
        <end position="59"/>
    </location>
</feature>
<dbReference type="AlphaFoldDB" id="A0A182FXM0"/>